<dbReference type="AlphaFoldDB" id="A0A552LSZ0"/>
<proteinExistence type="predicted"/>
<evidence type="ECO:0000313" key="3">
    <source>
        <dbReference type="Proteomes" id="UP000320730"/>
    </source>
</evidence>
<reference evidence="2 3" key="1">
    <citation type="submission" date="2019-01" db="EMBL/GenBank/DDBJ databases">
        <title>Coherence of Microcystis species and biogeography revealed through population genomics.</title>
        <authorList>
            <person name="Perez-Carrascal O.M."/>
            <person name="Terrat Y."/>
            <person name="Giani A."/>
            <person name="Fortin N."/>
            <person name="Tromas N."/>
            <person name="Shapiro B.J."/>
        </authorList>
    </citation>
    <scope>NUCLEOTIDE SEQUENCE [LARGE SCALE GENOMIC DNA]</scope>
    <source>
        <strain evidence="2">Mf_WU_F_19750830_S460</strain>
    </source>
</reference>
<gene>
    <name evidence="2" type="ORF">EWV40_08340</name>
</gene>
<sequence length="62" mass="6872">MCDCSPLCNKPTPVSTPHPTPTKNFLPQTLRIPIQRPSSKGGVVRTHRPFTAVRMSTLFPDL</sequence>
<evidence type="ECO:0000256" key="1">
    <source>
        <dbReference type="SAM" id="MobiDB-lite"/>
    </source>
</evidence>
<comment type="caution">
    <text evidence="2">The sequence shown here is derived from an EMBL/GenBank/DDBJ whole genome shotgun (WGS) entry which is preliminary data.</text>
</comment>
<name>A0A552LSZ0_9CHRO</name>
<accession>A0A552LSZ0</accession>
<evidence type="ECO:0000313" key="2">
    <source>
        <dbReference type="EMBL" id="TRV23340.1"/>
    </source>
</evidence>
<protein>
    <submittedName>
        <fullName evidence="2">Uncharacterized protein</fullName>
    </submittedName>
</protein>
<feature type="region of interest" description="Disordered" evidence="1">
    <location>
        <begin position="1"/>
        <end position="26"/>
    </location>
</feature>
<organism evidence="2 3">
    <name type="scientific">Microcystis flos-aquae Mf_WU_F_19750830_S460</name>
    <dbReference type="NCBI Taxonomy" id="2486237"/>
    <lineage>
        <taxon>Bacteria</taxon>
        <taxon>Bacillati</taxon>
        <taxon>Cyanobacteriota</taxon>
        <taxon>Cyanophyceae</taxon>
        <taxon>Oscillatoriophycideae</taxon>
        <taxon>Chroococcales</taxon>
        <taxon>Microcystaceae</taxon>
        <taxon>Microcystis</taxon>
    </lineage>
</organism>
<dbReference type="EMBL" id="SFAN01000067">
    <property type="protein sequence ID" value="TRV23340.1"/>
    <property type="molecule type" value="Genomic_DNA"/>
</dbReference>
<dbReference type="Proteomes" id="UP000320730">
    <property type="component" value="Unassembled WGS sequence"/>
</dbReference>